<accession>A0A2K3JYN1</accession>
<feature type="non-terminal residue" evidence="1">
    <location>
        <position position="1"/>
    </location>
</feature>
<comment type="caution">
    <text evidence="1">The sequence shown here is derived from an EMBL/GenBank/DDBJ whole genome shotgun (WGS) entry which is preliminary data.</text>
</comment>
<dbReference type="EMBL" id="ASHM01130527">
    <property type="protein sequence ID" value="PNX59106.1"/>
    <property type="molecule type" value="Genomic_DNA"/>
</dbReference>
<organism evidence="1 2">
    <name type="scientific">Trifolium pratense</name>
    <name type="common">Red clover</name>
    <dbReference type="NCBI Taxonomy" id="57577"/>
    <lineage>
        <taxon>Eukaryota</taxon>
        <taxon>Viridiplantae</taxon>
        <taxon>Streptophyta</taxon>
        <taxon>Embryophyta</taxon>
        <taxon>Tracheophyta</taxon>
        <taxon>Spermatophyta</taxon>
        <taxon>Magnoliopsida</taxon>
        <taxon>eudicotyledons</taxon>
        <taxon>Gunneridae</taxon>
        <taxon>Pentapetalae</taxon>
        <taxon>rosids</taxon>
        <taxon>fabids</taxon>
        <taxon>Fabales</taxon>
        <taxon>Fabaceae</taxon>
        <taxon>Papilionoideae</taxon>
        <taxon>50 kb inversion clade</taxon>
        <taxon>NPAAA clade</taxon>
        <taxon>Hologalegina</taxon>
        <taxon>IRL clade</taxon>
        <taxon>Trifolieae</taxon>
        <taxon>Trifolium</taxon>
    </lineage>
</organism>
<evidence type="ECO:0000313" key="2">
    <source>
        <dbReference type="Proteomes" id="UP000236291"/>
    </source>
</evidence>
<name>A0A2K3JYN1_TRIPR</name>
<sequence length="88" mass="9594">AAVNIAHFCVSPATDCVFFVLVPWLYLKNALPGSAWDGNAFCFWGLSIACGIGERQIVCFAEAVGALRYSCYCRGQIAHLICRLFACL</sequence>
<dbReference type="Proteomes" id="UP000236291">
    <property type="component" value="Unassembled WGS sequence"/>
</dbReference>
<gene>
    <name evidence="1" type="ORF">L195_g059523</name>
</gene>
<dbReference type="AlphaFoldDB" id="A0A2K3JYN1"/>
<reference evidence="1 2" key="1">
    <citation type="journal article" date="2014" name="Am. J. Bot.">
        <title>Genome assembly and annotation for red clover (Trifolium pratense; Fabaceae).</title>
        <authorList>
            <person name="Istvanek J."/>
            <person name="Jaros M."/>
            <person name="Krenek A."/>
            <person name="Repkova J."/>
        </authorList>
    </citation>
    <scope>NUCLEOTIDE SEQUENCE [LARGE SCALE GENOMIC DNA]</scope>
    <source>
        <strain evidence="2">cv. Tatra</strain>
        <tissue evidence="1">Young leaves</tissue>
    </source>
</reference>
<protein>
    <submittedName>
        <fullName evidence="1">Uncharacterized protein</fullName>
    </submittedName>
</protein>
<evidence type="ECO:0000313" key="1">
    <source>
        <dbReference type="EMBL" id="PNX59106.1"/>
    </source>
</evidence>
<proteinExistence type="predicted"/>
<reference evidence="1 2" key="2">
    <citation type="journal article" date="2017" name="Front. Plant Sci.">
        <title>Gene Classification and Mining of Molecular Markers Useful in Red Clover (Trifolium pratense) Breeding.</title>
        <authorList>
            <person name="Istvanek J."/>
            <person name="Dluhosova J."/>
            <person name="Dluhos P."/>
            <person name="Patkova L."/>
            <person name="Nedelnik J."/>
            <person name="Repkova J."/>
        </authorList>
    </citation>
    <scope>NUCLEOTIDE SEQUENCE [LARGE SCALE GENOMIC DNA]</scope>
    <source>
        <strain evidence="2">cv. Tatra</strain>
        <tissue evidence="1">Young leaves</tissue>
    </source>
</reference>